<dbReference type="Proteomes" id="UP000801492">
    <property type="component" value="Unassembled WGS sequence"/>
</dbReference>
<gene>
    <name evidence="2" type="ORF">ILUMI_19479</name>
</gene>
<dbReference type="GO" id="GO:0005198">
    <property type="term" value="F:structural molecule activity"/>
    <property type="evidence" value="ECO:0007669"/>
    <property type="project" value="InterPro"/>
</dbReference>
<dbReference type="EMBL" id="VTPC01086816">
    <property type="protein sequence ID" value="KAF2886694.1"/>
    <property type="molecule type" value="Genomic_DNA"/>
</dbReference>
<dbReference type="InterPro" id="IPR013607">
    <property type="entry name" value="Phospholipase_A2-like"/>
</dbReference>
<accession>A0A8K0G5G2</accession>
<protein>
    <recommendedName>
        <fullName evidence="1">Phospholipase A2-like domain-containing protein</fullName>
    </recommendedName>
</protein>
<organism evidence="2 3">
    <name type="scientific">Ignelater luminosus</name>
    <name type="common">Cucubano</name>
    <name type="synonym">Pyrophorus luminosus</name>
    <dbReference type="NCBI Taxonomy" id="2038154"/>
    <lineage>
        <taxon>Eukaryota</taxon>
        <taxon>Metazoa</taxon>
        <taxon>Ecdysozoa</taxon>
        <taxon>Arthropoda</taxon>
        <taxon>Hexapoda</taxon>
        <taxon>Insecta</taxon>
        <taxon>Pterygota</taxon>
        <taxon>Neoptera</taxon>
        <taxon>Endopterygota</taxon>
        <taxon>Coleoptera</taxon>
        <taxon>Polyphaga</taxon>
        <taxon>Elateriformia</taxon>
        <taxon>Elateroidea</taxon>
        <taxon>Elateridae</taxon>
        <taxon>Agrypninae</taxon>
        <taxon>Pyrophorini</taxon>
        <taxon>Ignelater</taxon>
    </lineage>
</organism>
<evidence type="ECO:0000259" key="1">
    <source>
        <dbReference type="Pfam" id="PF08398"/>
    </source>
</evidence>
<keyword evidence="3" id="KW-1185">Reference proteome</keyword>
<dbReference type="GO" id="GO:0006644">
    <property type="term" value="P:phospholipid metabolic process"/>
    <property type="evidence" value="ECO:0007669"/>
    <property type="project" value="InterPro"/>
</dbReference>
<name>A0A8K0G5G2_IGNLU</name>
<feature type="domain" description="Phospholipase A2-like" evidence="1">
    <location>
        <begin position="24"/>
        <end position="92"/>
    </location>
</feature>
<evidence type="ECO:0000313" key="2">
    <source>
        <dbReference type="EMBL" id="KAF2886694.1"/>
    </source>
</evidence>
<dbReference type="GO" id="GO:0004623">
    <property type="term" value="F:phospholipase A2 activity"/>
    <property type="evidence" value="ECO:0007669"/>
    <property type="project" value="InterPro"/>
</dbReference>
<dbReference type="GO" id="GO:0050482">
    <property type="term" value="P:arachidonate secretion"/>
    <property type="evidence" value="ECO:0007669"/>
    <property type="project" value="InterPro"/>
</dbReference>
<dbReference type="Gene3D" id="1.20.90.10">
    <property type="entry name" value="Phospholipase A2 domain"/>
    <property type="match status" value="1"/>
</dbReference>
<dbReference type="InterPro" id="IPR036444">
    <property type="entry name" value="PLipase_A2_dom_sf"/>
</dbReference>
<dbReference type="OrthoDB" id="6763142at2759"/>
<proteinExistence type="predicted"/>
<dbReference type="AlphaFoldDB" id="A0A8K0G5G2"/>
<comment type="caution">
    <text evidence="2">The sequence shown here is derived from an EMBL/GenBank/DDBJ whole genome shotgun (WGS) entry which is preliminary data.</text>
</comment>
<dbReference type="Pfam" id="PF08398">
    <property type="entry name" value="Phospholip_A2_4"/>
    <property type="match status" value="1"/>
</dbReference>
<sequence length="275" mass="30115">MAARDRVKLGRGLVNSLINNLPVELHIPGYNYCGPGTKLQERLQRGDPGVNPLNHFCKLHDIAYSQYKDLENRHRADKVLEDAAWQRVKSRNSSLGEKVAALAVTGVMKAKRKLCMGIKKRCNKKRNTGKRKALPFKGGFLKKLINVTKTHSGKDKDLIKQAIGAAKRIIKDAGGKKKIRLPRIIEIPKRGGVLPLIPIFAGLSALGALAGGATSIAKTVSEVKNAQNQFAEAARHNRTMEAIAMGKKKSGGTLYLKPHKKGGTALYLKPYKSKN</sequence>
<reference evidence="2" key="1">
    <citation type="submission" date="2019-08" db="EMBL/GenBank/DDBJ databases">
        <title>The genome of the North American firefly Photinus pyralis.</title>
        <authorList>
            <consortium name="Photinus pyralis genome working group"/>
            <person name="Fallon T.R."/>
            <person name="Sander Lower S.E."/>
            <person name="Weng J.-K."/>
        </authorList>
    </citation>
    <scope>NUCLEOTIDE SEQUENCE</scope>
    <source>
        <strain evidence="2">TRF0915ILg1</strain>
        <tissue evidence="2">Whole body</tissue>
    </source>
</reference>
<evidence type="ECO:0000313" key="3">
    <source>
        <dbReference type="Proteomes" id="UP000801492"/>
    </source>
</evidence>